<dbReference type="NCBIfam" id="TIGR02357">
    <property type="entry name" value="ECF_ThiT_YuaJ"/>
    <property type="match status" value="1"/>
</dbReference>
<dbReference type="InterPro" id="IPR012651">
    <property type="entry name" value="Thia_Transptr_ThiT"/>
</dbReference>
<feature type="transmembrane region" description="Helical" evidence="1">
    <location>
        <begin position="15"/>
        <end position="34"/>
    </location>
</feature>
<evidence type="ECO:0000313" key="3">
    <source>
        <dbReference type="Proteomes" id="UP000199376"/>
    </source>
</evidence>
<protein>
    <submittedName>
        <fullName evidence="2">Thiamine transporter</fullName>
    </submittedName>
</protein>
<feature type="transmembrane region" description="Helical" evidence="1">
    <location>
        <begin position="115"/>
        <end position="143"/>
    </location>
</feature>
<keyword evidence="3" id="KW-1185">Reference proteome</keyword>
<feature type="transmembrane region" description="Helical" evidence="1">
    <location>
        <begin position="55"/>
        <end position="77"/>
    </location>
</feature>
<sequence>MQNTKSKNLRFITEMALFTALSVVLSFWSIRLWGEGGSISFQMVPTMIMAYRYGYKGGLTTGFLFGMIKLILGAYILTPVQAFLDYPLAFTVVGFTAVTVPMVKKAFAKKEKGMAAFWLTVGVFVGSFLRFLSHTASAVFFFGSYAPKGENVWVYSTIYNGSYMLPSFIASAVVLVILAEVYPKIVMTAE</sequence>
<reference evidence="2 3" key="1">
    <citation type="submission" date="2016-10" db="EMBL/GenBank/DDBJ databases">
        <authorList>
            <person name="de Groot N.N."/>
        </authorList>
    </citation>
    <scope>NUCLEOTIDE SEQUENCE [LARGE SCALE GENOMIC DNA]</scope>
    <source>
        <strain evidence="2 3">DSM 19113</strain>
    </source>
</reference>
<dbReference type="OrthoDB" id="9795813at2"/>
<dbReference type="Pfam" id="PF09515">
    <property type="entry name" value="Thia_YuaJ"/>
    <property type="match status" value="1"/>
</dbReference>
<proteinExistence type="predicted"/>
<dbReference type="AlphaFoldDB" id="A0A1I1EJR0"/>
<feature type="transmembrane region" description="Helical" evidence="1">
    <location>
        <begin position="83"/>
        <end position="103"/>
    </location>
</feature>
<dbReference type="Gene3D" id="1.10.1760.20">
    <property type="match status" value="1"/>
</dbReference>
<dbReference type="Proteomes" id="UP000199376">
    <property type="component" value="Unassembled WGS sequence"/>
</dbReference>
<evidence type="ECO:0000313" key="2">
    <source>
        <dbReference type="EMBL" id="SFB87301.1"/>
    </source>
</evidence>
<name>A0A1I1EJR0_9LACO</name>
<dbReference type="GO" id="GO:0015234">
    <property type="term" value="F:thiamine transmembrane transporter activity"/>
    <property type="evidence" value="ECO:0007669"/>
    <property type="project" value="InterPro"/>
</dbReference>
<dbReference type="STRING" id="283737.SAMN05660453_0509"/>
<evidence type="ECO:0000256" key="1">
    <source>
        <dbReference type="SAM" id="Phobius"/>
    </source>
</evidence>
<dbReference type="EMBL" id="FOLI01000001">
    <property type="protein sequence ID" value="SFB87301.1"/>
    <property type="molecule type" value="Genomic_DNA"/>
</dbReference>
<gene>
    <name evidence="2" type="ORF">SAMN05660453_0509</name>
</gene>
<dbReference type="RefSeq" id="WP_091501696.1">
    <property type="nucleotide sequence ID" value="NZ_FOLI01000001.1"/>
</dbReference>
<dbReference type="GO" id="GO:0005886">
    <property type="term" value="C:plasma membrane"/>
    <property type="evidence" value="ECO:0007669"/>
    <property type="project" value="InterPro"/>
</dbReference>
<accession>A0A1I1EJR0</accession>
<organism evidence="2 3">
    <name type="scientific">Fructobacillus durionis</name>
    <dbReference type="NCBI Taxonomy" id="283737"/>
    <lineage>
        <taxon>Bacteria</taxon>
        <taxon>Bacillati</taxon>
        <taxon>Bacillota</taxon>
        <taxon>Bacilli</taxon>
        <taxon>Lactobacillales</taxon>
        <taxon>Lactobacillaceae</taxon>
        <taxon>Fructobacillus</taxon>
    </lineage>
</organism>
<feature type="transmembrane region" description="Helical" evidence="1">
    <location>
        <begin position="163"/>
        <end position="182"/>
    </location>
</feature>
<keyword evidence="1" id="KW-0472">Membrane</keyword>
<keyword evidence="1" id="KW-1133">Transmembrane helix</keyword>
<keyword evidence="1" id="KW-0812">Transmembrane</keyword>